<dbReference type="Proteomes" id="UP001211907">
    <property type="component" value="Unassembled WGS sequence"/>
</dbReference>
<feature type="coiled-coil region" evidence="1">
    <location>
        <begin position="700"/>
        <end position="745"/>
    </location>
</feature>
<sequence>MENKSSLDAIIFENDESSDEEDRNSEGNEVSDSESDVELEGEAKEEVHDEVDEVDEEEDQNEEGSEEYNTESSENEQQADENANESVQLIQTPTIRKNHISEDTSHPLGASKSETTKSINSLPRHGSWYMTGLGLFSSIPVTKSTSSVNITRQVISVHETVKSSASSELNSIISVEQNIERVDSNDSFVSAVIKDGATLEHLTISDIQENSDPIHLPKMTFVQQTEKLVEELVQMTAEKDALELATATKLASKQTELENTKIMLLNSEKQLAIANSHNAKLEEKAILLKRQFEADMRALTANSAKKEADLLATLANLQATAKLEVKSRQDIETALKKLKDFNVQTTQQFEDIKLKVSEAHKNELEALQAKLKIATEETEHYKNSLDISQKSVADIQKLLKDSEIQRAQLKNHSSNLEKEKNDLVSANITAQNFLKTNADKEISSLKATIIKLSEKITDLEEREELATANLIEAFSKIAEMSKDLETTEQELKMVKSSLREANCDLIKSRAAVSFLENDVQARAESLEISTNRINSLENEICINSAKLYHVESNFSAESKETVAIQICKLESDLIIQKTEKSRLEKVISELSGELMQQKTLNEEFRETILKAKVERKMRGTRISEVWNELQKARNEIEKKNMVNERLRTEFESCVEELNSVRKNSDSSTELVAAVRTELELKISELLGDFEGEKSAWATERKQLEDTQQEIMQELQDLKTELNSLKAEANSLLSQKDGEIQALREEILSFSTLNDKKTATENQNGNTSDKSLKPLDIGNSLMDEVISELGSISNLGDSKSCFDKIWFEDIHEKKFSIALLEISEALGNQGTATRSENSNNNIKLEVLDGISSLKNRTSQLESLCKELEKFGQETLDVVHVLETNYTNAKIEMERKEQVIKRLHAVLEDGASILGRKRMQAVISETGLYLKRPSRSNSLETENLNQENMEKSRDSIVTLNPTSRSHSVVSALQTQLKPFHKGTDGETNHVERYSNAVVENEKAGHVPSAIQKLQTAIASARLVARIKRK</sequence>
<feature type="compositionally biased region" description="Acidic residues" evidence="2">
    <location>
        <begin position="48"/>
        <end position="83"/>
    </location>
</feature>
<proteinExistence type="predicted"/>
<feature type="region of interest" description="Disordered" evidence="2">
    <location>
        <begin position="1"/>
        <end position="83"/>
    </location>
</feature>
<dbReference type="EMBL" id="JADGJH010000047">
    <property type="protein sequence ID" value="KAJ3140798.1"/>
    <property type="molecule type" value="Genomic_DNA"/>
</dbReference>
<accession>A0AAD5TA06</accession>
<evidence type="ECO:0000256" key="2">
    <source>
        <dbReference type="SAM" id="MobiDB-lite"/>
    </source>
</evidence>
<gene>
    <name evidence="3" type="ORF">HK100_009234</name>
</gene>
<evidence type="ECO:0000313" key="3">
    <source>
        <dbReference type="EMBL" id="KAJ3140798.1"/>
    </source>
</evidence>
<dbReference type="SUPFAM" id="SSF57997">
    <property type="entry name" value="Tropomyosin"/>
    <property type="match status" value="1"/>
</dbReference>
<comment type="caution">
    <text evidence="3">The sequence shown here is derived from an EMBL/GenBank/DDBJ whole genome shotgun (WGS) entry which is preliminary data.</text>
</comment>
<feature type="compositionally biased region" description="Acidic residues" evidence="2">
    <location>
        <begin position="13"/>
        <end position="40"/>
    </location>
</feature>
<feature type="region of interest" description="Disordered" evidence="2">
    <location>
        <begin position="95"/>
        <end position="118"/>
    </location>
</feature>
<protein>
    <submittedName>
        <fullName evidence="3">Uncharacterized protein</fullName>
    </submittedName>
</protein>
<organism evidence="3 4">
    <name type="scientific">Physocladia obscura</name>
    <dbReference type="NCBI Taxonomy" id="109957"/>
    <lineage>
        <taxon>Eukaryota</taxon>
        <taxon>Fungi</taxon>
        <taxon>Fungi incertae sedis</taxon>
        <taxon>Chytridiomycota</taxon>
        <taxon>Chytridiomycota incertae sedis</taxon>
        <taxon>Chytridiomycetes</taxon>
        <taxon>Chytridiales</taxon>
        <taxon>Chytriomycetaceae</taxon>
        <taxon>Physocladia</taxon>
    </lineage>
</organism>
<reference evidence="3" key="1">
    <citation type="submission" date="2020-05" db="EMBL/GenBank/DDBJ databases">
        <title>Phylogenomic resolution of chytrid fungi.</title>
        <authorList>
            <person name="Stajich J.E."/>
            <person name="Amses K."/>
            <person name="Simmons R."/>
            <person name="Seto K."/>
            <person name="Myers J."/>
            <person name="Bonds A."/>
            <person name="Quandt C.A."/>
            <person name="Barry K."/>
            <person name="Liu P."/>
            <person name="Grigoriev I."/>
            <person name="Longcore J.E."/>
            <person name="James T.Y."/>
        </authorList>
    </citation>
    <scope>NUCLEOTIDE SEQUENCE</scope>
    <source>
        <strain evidence="3">JEL0513</strain>
    </source>
</reference>
<keyword evidence="1" id="KW-0175">Coiled coil</keyword>
<feature type="coiled-coil region" evidence="1">
    <location>
        <begin position="225"/>
        <end position="309"/>
    </location>
</feature>
<dbReference type="AlphaFoldDB" id="A0AAD5TA06"/>
<evidence type="ECO:0000256" key="1">
    <source>
        <dbReference type="SAM" id="Coils"/>
    </source>
</evidence>
<keyword evidence="4" id="KW-1185">Reference proteome</keyword>
<feature type="coiled-coil region" evidence="1">
    <location>
        <begin position="629"/>
        <end position="663"/>
    </location>
</feature>
<name>A0AAD5TA06_9FUNG</name>
<evidence type="ECO:0000313" key="4">
    <source>
        <dbReference type="Proteomes" id="UP001211907"/>
    </source>
</evidence>
<feature type="coiled-coil region" evidence="1">
    <location>
        <begin position="357"/>
        <end position="504"/>
    </location>
</feature>